<sequence>MTDSPHTPINLINSNPTSNSTSIYNQLLKSPLNFDSDIDEQDESHHLLQFEQPFDQSPSSNSENVEIMISNLMIVLEDPQKDVNKQQIKTILQKCLITISHYKLQNEILRFENNEVNKRNDVENDLIKRQVDYLLKSPFKPSDESSITHEETTVQPKKQRRSSSRVKKPTTGAKNLKLVEKFNNHPDKLNEFNNCIKVFHLEKN</sequence>
<feature type="compositionally biased region" description="Basic residues" evidence="1">
    <location>
        <begin position="157"/>
        <end position="168"/>
    </location>
</feature>
<protein>
    <submittedName>
        <fullName evidence="2">Uncharacterized protein</fullName>
    </submittedName>
</protein>
<dbReference type="EMBL" id="KV454210">
    <property type="protein sequence ID" value="ODQ59771.1"/>
    <property type="molecule type" value="Genomic_DNA"/>
</dbReference>
<dbReference type="RefSeq" id="XP_019038978.1">
    <property type="nucleotide sequence ID" value="XM_019184717.1"/>
</dbReference>
<dbReference type="OrthoDB" id="4036043at2759"/>
<dbReference type="AlphaFoldDB" id="A0A1E3P2R6"/>
<dbReference type="GeneID" id="30201963"/>
<evidence type="ECO:0000313" key="3">
    <source>
        <dbReference type="Proteomes" id="UP000094112"/>
    </source>
</evidence>
<proteinExistence type="predicted"/>
<feature type="region of interest" description="Disordered" evidence="1">
    <location>
        <begin position="140"/>
        <end position="174"/>
    </location>
</feature>
<evidence type="ECO:0000313" key="2">
    <source>
        <dbReference type="EMBL" id="ODQ59771.1"/>
    </source>
</evidence>
<gene>
    <name evidence="2" type="ORF">WICANDRAFT_78406</name>
</gene>
<accession>A0A1E3P2R6</accession>
<name>A0A1E3P2R6_WICAA</name>
<evidence type="ECO:0000256" key="1">
    <source>
        <dbReference type="SAM" id="MobiDB-lite"/>
    </source>
</evidence>
<feature type="compositionally biased region" description="Basic and acidic residues" evidence="1">
    <location>
        <begin position="141"/>
        <end position="152"/>
    </location>
</feature>
<dbReference type="Proteomes" id="UP000094112">
    <property type="component" value="Unassembled WGS sequence"/>
</dbReference>
<keyword evidence="3" id="KW-1185">Reference proteome</keyword>
<reference evidence="2 3" key="1">
    <citation type="journal article" date="2016" name="Proc. Natl. Acad. Sci. U.S.A.">
        <title>Comparative genomics of biotechnologically important yeasts.</title>
        <authorList>
            <person name="Riley R."/>
            <person name="Haridas S."/>
            <person name="Wolfe K.H."/>
            <person name="Lopes M.R."/>
            <person name="Hittinger C.T."/>
            <person name="Goeker M."/>
            <person name="Salamov A.A."/>
            <person name="Wisecaver J.H."/>
            <person name="Long T.M."/>
            <person name="Calvey C.H."/>
            <person name="Aerts A.L."/>
            <person name="Barry K.W."/>
            <person name="Choi C."/>
            <person name="Clum A."/>
            <person name="Coughlan A.Y."/>
            <person name="Deshpande S."/>
            <person name="Douglass A.P."/>
            <person name="Hanson S.J."/>
            <person name="Klenk H.-P."/>
            <person name="LaButti K.M."/>
            <person name="Lapidus A."/>
            <person name="Lindquist E.A."/>
            <person name="Lipzen A.M."/>
            <person name="Meier-Kolthoff J.P."/>
            <person name="Ohm R.A."/>
            <person name="Otillar R.P."/>
            <person name="Pangilinan J.L."/>
            <person name="Peng Y."/>
            <person name="Rokas A."/>
            <person name="Rosa C.A."/>
            <person name="Scheuner C."/>
            <person name="Sibirny A.A."/>
            <person name="Slot J.C."/>
            <person name="Stielow J.B."/>
            <person name="Sun H."/>
            <person name="Kurtzman C.P."/>
            <person name="Blackwell M."/>
            <person name="Grigoriev I.V."/>
            <person name="Jeffries T.W."/>
        </authorList>
    </citation>
    <scope>NUCLEOTIDE SEQUENCE [LARGE SCALE GENOMIC DNA]</scope>
    <source>
        <strain evidence="3">ATCC 58044 / CBS 1984 / NCYC 433 / NRRL Y-366-8</strain>
    </source>
</reference>
<organism evidence="2 3">
    <name type="scientific">Wickerhamomyces anomalus (strain ATCC 58044 / CBS 1984 / NCYC 433 / NRRL Y-366-8)</name>
    <name type="common">Yeast</name>
    <name type="synonym">Hansenula anomala</name>
    <dbReference type="NCBI Taxonomy" id="683960"/>
    <lineage>
        <taxon>Eukaryota</taxon>
        <taxon>Fungi</taxon>
        <taxon>Dikarya</taxon>
        <taxon>Ascomycota</taxon>
        <taxon>Saccharomycotina</taxon>
        <taxon>Saccharomycetes</taxon>
        <taxon>Phaffomycetales</taxon>
        <taxon>Wickerhamomycetaceae</taxon>
        <taxon>Wickerhamomyces</taxon>
    </lineage>
</organism>